<dbReference type="InterPro" id="IPR055927">
    <property type="entry name" value="DUF7504"/>
</dbReference>
<proteinExistence type="predicted"/>
<dbReference type="EMBL" id="CP043875">
    <property type="protein sequence ID" value="WOF16878.1"/>
    <property type="molecule type" value="Genomic_DNA"/>
</dbReference>
<dbReference type="RefSeq" id="WP_317136315.1">
    <property type="nucleotide sequence ID" value="NZ_CP043875.1"/>
</dbReference>
<gene>
    <name evidence="1" type="ORF">F1737_09350</name>
</gene>
<name>A0AA97FEM2_9EURY</name>
<keyword evidence="2" id="KW-1185">Reference proteome</keyword>
<evidence type="ECO:0008006" key="3">
    <source>
        <dbReference type="Google" id="ProtNLM"/>
    </source>
</evidence>
<dbReference type="AlphaFoldDB" id="A0AA97FEM2"/>
<evidence type="ECO:0000313" key="2">
    <source>
        <dbReference type="Proteomes" id="UP001301797"/>
    </source>
</evidence>
<organism evidence="1 2">
    <name type="scientific">Methanochimaera problematica</name>
    <dbReference type="NCBI Taxonomy" id="2609417"/>
    <lineage>
        <taxon>Archaea</taxon>
        <taxon>Methanobacteriati</taxon>
        <taxon>Methanobacteriota</taxon>
        <taxon>Stenosarchaea group</taxon>
        <taxon>Methanomicrobia</taxon>
        <taxon>Methanomicrobiales</taxon>
        <taxon>Methanomicrobiaceae</taxon>
        <taxon>Methanochimaera</taxon>
    </lineage>
</organism>
<evidence type="ECO:0000313" key="1">
    <source>
        <dbReference type="EMBL" id="WOF16878.1"/>
    </source>
</evidence>
<protein>
    <recommendedName>
        <fullName evidence="3">KaiC-like domain-containing protein</fullName>
    </recommendedName>
</protein>
<accession>A0AA97FEM2</accession>
<reference evidence="1 2" key="1">
    <citation type="submission" date="2019-09" db="EMBL/GenBank/DDBJ databases">
        <title>The complete genome of Methanoplanus sp. FWC-SCC4.</title>
        <authorList>
            <person name="Chen S.-C."/>
            <person name="Zhou Y.-Z."/>
            <person name="Lai M.-C."/>
        </authorList>
    </citation>
    <scope>NUCLEOTIDE SEQUENCE [LARGE SCALE GENOMIC DNA]</scope>
    <source>
        <strain evidence="1 2">FWC-SCC4</strain>
    </source>
</reference>
<dbReference type="Proteomes" id="UP001301797">
    <property type="component" value="Chromosome"/>
</dbReference>
<dbReference type="KEGG" id="mefw:F1737_09350"/>
<dbReference type="GeneID" id="85230370"/>
<dbReference type="Pfam" id="PF24336">
    <property type="entry name" value="DUF7504"/>
    <property type="match status" value="1"/>
</dbReference>
<sequence>MDFSIPANGDSLIILYLSDPREVRASNTKIIQKAEEAGYNIIVLTTNFPATVLEKIYNKNGIDHDNIYFIDSITRYSIGGNPGKDEHHVYTASPSDLTGLSIALSECINQVKGDKTFILLDSISTMLIYLPSDKISKFVHQTVSRLRQTEDSGAILAVDGGLDPMLFAQMSSFVDEVVGPE</sequence>